<sequence length="1323" mass="146595">MSLEGTPGPATRHILEVPATPVTDFTLLEAQKENIRPLSTGRSASTLSNIFSKERTEADRVLQDGHESHQRAIETATQREAEGEEMEDGVMDVLDPHVKYVAFINQHHPSSATHLLPVLESTTRKFVDDPRFFQDLRYLKLWVQYSKLVERSDDIWTFLNTREIGTNHALMYEEWAQCCEQRNRREKADEVYRMGVHRKAQPFKRLQTSYQAFQSRASDPSGVVVTATPSAPPSAQRRVLGDRSSATRGSTSQQAMRDSSQPGNGARLDVFSEESEEPRRGLDEKDGEWADFGTREQNRRENVKEASTWKGEVLPQSAKAVARIAPRTPKMEVFRDSGVSEHAKSNELFQRGNMSHSDAEMLRSDPLKNFAQTATSSHAASSSSHSSAGPSNGAAPGATAWSVPNEGREVPGKNGKIERRMFEWDEVFRNGEEWSFEEIRARRSGLLGSVGKEVRDWERQWHAPGATSPKPVQKRGPPSPTVNTKAAMADVYELFNQTVNAGATSRDSDDEDDSSSDEDSDSDGEGATESQIPPTPLPAPVMGGMMRMDLSTPGPMVPPTPTPAQGHLSGRKLNVSSGSLQVFAEENVQPPPSASKIAVFRDENASPAVFADENMQPQRMAVFQDENAVPRSARKPLANALATPAKTPLAPKSTPLAVKSIDISGATPMRPVVDASHYTTPRSEGPQRRMKVFDDAEPTTEPEQGLPQEQVFSNIPEAIQEEEEPEEGYDGYNRRVFSCGAAFNTMTPITERTEQYTQSTQGFTLRSSTSSNLGKALESDDEEDPLAEAQIPTNSRLETVTEDSERSSKTEETHNIFSQPASPQVNSGRASSRLTHGYGEQSMFQLSPGHTIANEVNPTIINSEVIDFEPPVAHPRNAATPVAPLSPKILASATPGTDIGSDFNPPYPCCPTDIEVINHLVAALDTPLSHMRGFNDLRGRVSGQLGELQRTFKSALRRSLSNSKRSTSAPDASYLLQIADKQYEVQDKIGEGGFGAVFRAIDLEARQIADDVSDDEEDEMAAEAGYTVAVKVEKPANLWEAVILNRVWQRLSPEYHPSIVKSRGLHLFADESMLVLDFYTQGTLLNAVNNAASWGTGSTSSPGMDELLAIFFAIELMKIVEALHRADFIHGDLKIDNCLIRLSESNSGWKSQYEMTGDNGWSEKGIRLIDFGRAIDFQMWPARDEQTFIADWKTDEKDCQEMREGKPWSYQADYHGLASICYCMLFGKYMTLEVAPSLPGDGDRKRYKAQGTFKRYWQTDLWHSLFDLLLNPRMIHPDGALPVSDELASMRGEFEVWLEENCNKGGKNLKNLLTKIELATMRK</sequence>
<dbReference type="Proteomes" id="UP001230649">
    <property type="component" value="Unassembled WGS sequence"/>
</dbReference>
<evidence type="ECO:0000313" key="2">
    <source>
        <dbReference type="Proteomes" id="UP001230649"/>
    </source>
</evidence>
<proteinExistence type="predicted"/>
<keyword evidence="2" id="KW-1185">Reference proteome</keyword>
<name>A0ACC2WSD4_9TREE</name>
<evidence type="ECO:0000313" key="1">
    <source>
        <dbReference type="EMBL" id="KAJ9114547.1"/>
    </source>
</evidence>
<accession>A0ACC2WSD4</accession>
<dbReference type="EMBL" id="JASBWS010000008">
    <property type="protein sequence ID" value="KAJ9114547.1"/>
    <property type="molecule type" value="Genomic_DNA"/>
</dbReference>
<organism evidence="1 2">
    <name type="scientific">Naganishia adeliensis</name>
    <dbReference type="NCBI Taxonomy" id="92952"/>
    <lineage>
        <taxon>Eukaryota</taxon>
        <taxon>Fungi</taxon>
        <taxon>Dikarya</taxon>
        <taxon>Basidiomycota</taxon>
        <taxon>Agaricomycotina</taxon>
        <taxon>Tremellomycetes</taxon>
        <taxon>Filobasidiales</taxon>
        <taxon>Filobasidiaceae</taxon>
        <taxon>Naganishia</taxon>
    </lineage>
</organism>
<protein>
    <submittedName>
        <fullName evidence="1">Uncharacterized protein</fullName>
    </submittedName>
</protein>
<reference evidence="1" key="1">
    <citation type="submission" date="2023-04" db="EMBL/GenBank/DDBJ databases">
        <title>Draft Genome sequencing of Naganishia species isolated from polar environments using Oxford Nanopore Technology.</title>
        <authorList>
            <person name="Leo P."/>
            <person name="Venkateswaran K."/>
        </authorList>
    </citation>
    <scope>NUCLEOTIDE SEQUENCE</scope>
    <source>
        <strain evidence="1">MNA-CCFEE 5262</strain>
    </source>
</reference>
<comment type="caution">
    <text evidence="1">The sequence shown here is derived from an EMBL/GenBank/DDBJ whole genome shotgun (WGS) entry which is preliminary data.</text>
</comment>
<gene>
    <name evidence="1" type="ORF">QFC20_001421</name>
</gene>